<dbReference type="EnsemblMetazoa" id="GPPI028004-RA">
    <property type="protein sequence ID" value="GPPI028004-PA"/>
    <property type="gene ID" value="GPPI028004"/>
</dbReference>
<sequence length="81" mass="9108">MTKELYNDSDNSKNCRHTEGWGSILWLTICRAITEYSTSIGLVSSYNEGASHNIIKVPTNEAIIKIHKNRRSNTIATKPQS</sequence>
<reference evidence="1" key="2">
    <citation type="submission" date="2020-05" db="UniProtKB">
        <authorList>
            <consortium name="EnsemblMetazoa"/>
        </authorList>
    </citation>
    <scope>IDENTIFICATION</scope>
    <source>
        <strain evidence="1">IAEA</strain>
    </source>
</reference>
<dbReference type="Proteomes" id="UP000092460">
    <property type="component" value="Unassembled WGS sequence"/>
</dbReference>
<keyword evidence="2" id="KW-1185">Reference proteome</keyword>
<dbReference type="EMBL" id="JXJN01013272">
    <property type="status" value="NOT_ANNOTATED_CDS"/>
    <property type="molecule type" value="Genomic_DNA"/>
</dbReference>
<organism evidence="1 2">
    <name type="scientific">Glossina palpalis gambiensis</name>
    <dbReference type="NCBI Taxonomy" id="67801"/>
    <lineage>
        <taxon>Eukaryota</taxon>
        <taxon>Metazoa</taxon>
        <taxon>Ecdysozoa</taxon>
        <taxon>Arthropoda</taxon>
        <taxon>Hexapoda</taxon>
        <taxon>Insecta</taxon>
        <taxon>Pterygota</taxon>
        <taxon>Neoptera</taxon>
        <taxon>Endopterygota</taxon>
        <taxon>Diptera</taxon>
        <taxon>Brachycera</taxon>
        <taxon>Muscomorpha</taxon>
        <taxon>Hippoboscoidea</taxon>
        <taxon>Glossinidae</taxon>
        <taxon>Glossina</taxon>
    </lineage>
</organism>
<reference evidence="2" key="1">
    <citation type="submission" date="2015-01" db="EMBL/GenBank/DDBJ databases">
        <authorList>
            <person name="Aksoy S."/>
            <person name="Warren W."/>
            <person name="Wilson R.K."/>
        </authorList>
    </citation>
    <scope>NUCLEOTIDE SEQUENCE [LARGE SCALE GENOMIC DNA]</scope>
    <source>
        <strain evidence="2">IAEA</strain>
    </source>
</reference>
<dbReference type="AlphaFoldDB" id="A0A1B0BF24"/>
<proteinExistence type="predicted"/>
<name>A0A1B0BF24_9MUSC</name>
<evidence type="ECO:0000313" key="1">
    <source>
        <dbReference type="EnsemblMetazoa" id="GPPI028004-PA"/>
    </source>
</evidence>
<protein>
    <submittedName>
        <fullName evidence="1">Uncharacterized protein</fullName>
    </submittedName>
</protein>
<evidence type="ECO:0000313" key="2">
    <source>
        <dbReference type="Proteomes" id="UP000092460"/>
    </source>
</evidence>
<dbReference type="VEuPathDB" id="VectorBase:GPPI028004"/>
<accession>A0A1B0BF24</accession>